<reference evidence="2" key="1">
    <citation type="submission" date="2022-11" db="UniProtKB">
        <authorList>
            <consortium name="WormBaseParasite"/>
        </authorList>
    </citation>
    <scope>IDENTIFICATION</scope>
</reference>
<dbReference type="WBParaSite" id="PS1159_v2.g3287.t1">
    <property type="protein sequence ID" value="PS1159_v2.g3287.t1"/>
    <property type="gene ID" value="PS1159_v2.g3287"/>
</dbReference>
<proteinExistence type="predicted"/>
<evidence type="ECO:0000313" key="2">
    <source>
        <dbReference type="WBParaSite" id="PS1159_v2.g3287.t1"/>
    </source>
</evidence>
<dbReference type="Proteomes" id="UP000887580">
    <property type="component" value="Unplaced"/>
</dbReference>
<name>A0AC35GAH7_9BILA</name>
<accession>A0AC35GAH7</accession>
<protein>
    <submittedName>
        <fullName evidence="2">Kinesin motor domain-containing protein</fullName>
    </submittedName>
</protein>
<organism evidence="1 2">
    <name type="scientific">Panagrolaimus sp. PS1159</name>
    <dbReference type="NCBI Taxonomy" id="55785"/>
    <lineage>
        <taxon>Eukaryota</taxon>
        <taxon>Metazoa</taxon>
        <taxon>Ecdysozoa</taxon>
        <taxon>Nematoda</taxon>
        <taxon>Chromadorea</taxon>
        <taxon>Rhabditida</taxon>
        <taxon>Tylenchina</taxon>
        <taxon>Panagrolaimomorpha</taxon>
        <taxon>Panagrolaimoidea</taxon>
        <taxon>Panagrolaimidae</taxon>
        <taxon>Panagrolaimus</taxon>
    </lineage>
</organism>
<evidence type="ECO:0000313" key="1">
    <source>
        <dbReference type="Proteomes" id="UP000887580"/>
    </source>
</evidence>
<sequence>MEASSKKIKAENLFIAAKVRPCSDKTNLQSSLTIDSENSTITVKSKNKEFHLNNVFDENATQETIYVAQPIVDDFLGGINGTIFAYGHTGSGKTYTMNGNKISETSESPTRGIIPRSIESIFEYLNGRLKKDPRSFTFSIKCRFVEIYNANLYDLFQSNGATVNIQFSGEQINVGSAEFVVTSIEECLRHLRNGWKNRKTAETSMNRESSRSHAIFMLTLVTENVDGTFVNRRTSCLNFVDLAGSERQSQTNNTGERLKEAGCINKDLSFFANIIRILGDAKEGEYIPYRNCLLTHLLRDSLGGNSRTSVIVTVHPNLQFVNDTLSTLNFAENCKKVKNKAKVNEAISTKDVEAWKAEKQKAQDENVILKGEIENLSKENQELKERIEKRQKEDANIILILQNEKKTLKAESAKYVQEVNEEKQNLQTQIFLLEKNVAEQIEQINVLEKIQKEAFELQLSQMKEENDLKIKEIMNDLREANYKCEEMEKEKDDALQKFDDELNKYKLLVFEKDACIQESKNEMSARILEYENLLENTVAEQKEQINALETSQKEASELQLAQMQKEYDLKIKKIMADFKKSNERCEEMKHKKDNAFQKIGDELRKYKLLVAEKDEIIEKSKNEMDAKIFEYETLLEKIIAEHKKQKKYDLKIKELEDDLKKANEKVEDKQSDTDFNASFGGGDYTISETEGNQTIDLTDSLVEEREAHSRVEGEVQTAQTGNGNGDDIIHPLTEENATINRRKRKLLDPTQTCNLCDVSVNDKIDYKRLNGKTLLVHRLRYSNRKWNIRHEQGVKPKEIDFEHSDFKIFPQFSLDLNNHQSISSIVNRIICTGLKHLLFSTTTILLPDFKKLTANKIVSLDIFRSTVNDENGIKVEIDKIWKEVENAETLKHNFCDGEVITTEIAQNLSELPTFPNLLNVYLWNVQEGFDLETFGEFIRKNPTIVCCELNFGKVSNEFSQEMKRIKENLSPTLPLTCRLLKY</sequence>